<dbReference type="GO" id="GO:0007155">
    <property type="term" value="P:cell adhesion"/>
    <property type="evidence" value="ECO:0007669"/>
    <property type="project" value="InterPro"/>
</dbReference>
<dbReference type="Gene3D" id="3.40.50.1980">
    <property type="entry name" value="Nitrogenase molybdenum iron protein domain"/>
    <property type="match status" value="2"/>
</dbReference>
<dbReference type="GO" id="GO:0030313">
    <property type="term" value="C:cell envelope"/>
    <property type="evidence" value="ECO:0007669"/>
    <property type="project" value="UniProtKB-SubCell"/>
</dbReference>
<evidence type="ECO:0000256" key="7">
    <source>
        <dbReference type="SAM" id="SignalP"/>
    </source>
</evidence>
<dbReference type="RefSeq" id="WP_105749124.1">
    <property type="nucleotide sequence ID" value="NZ_PVLQ01000063.1"/>
</dbReference>
<dbReference type="PANTHER" id="PTHR42953:SF1">
    <property type="entry name" value="METAL-BINDING PROTEIN HI_0362-RELATED"/>
    <property type="match status" value="1"/>
</dbReference>
<evidence type="ECO:0000313" key="8">
    <source>
        <dbReference type="EMBL" id="PRD64557.1"/>
    </source>
</evidence>
<dbReference type="InterPro" id="IPR050492">
    <property type="entry name" value="Bact_metal-bind_prot9"/>
</dbReference>
<protein>
    <submittedName>
        <fullName evidence="8">ABC transporter substrate-binding protein</fullName>
    </submittedName>
</protein>
<dbReference type="PRINTS" id="PR00691">
    <property type="entry name" value="ADHESINB"/>
</dbReference>
<keyword evidence="5 7" id="KW-0732">Signal</keyword>
<dbReference type="PRINTS" id="PR00690">
    <property type="entry name" value="ADHESNFAMILY"/>
</dbReference>
<dbReference type="SUPFAM" id="SSF53807">
    <property type="entry name" value="Helical backbone' metal receptor"/>
    <property type="match status" value="1"/>
</dbReference>
<name>A0A2S9K2D5_9BURK</name>
<keyword evidence="9" id="KW-1185">Reference proteome</keyword>
<keyword evidence="3 6" id="KW-0813">Transport</keyword>
<comment type="similarity">
    <text evidence="2 6">Belongs to the bacterial solute-binding protein 9 family.</text>
</comment>
<evidence type="ECO:0000256" key="6">
    <source>
        <dbReference type="RuleBase" id="RU003512"/>
    </source>
</evidence>
<gene>
    <name evidence="8" type="ORF">C6P64_13725</name>
</gene>
<dbReference type="OrthoDB" id="9793396at2"/>
<evidence type="ECO:0000256" key="4">
    <source>
        <dbReference type="ARBA" id="ARBA00022723"/>
    </source>
</evidence>
<accession>A0A2S9K2D5</accession>
<dbReference type="InterPro" id="IPR006127">
    <property type="entry name" value="ZnuA-like"/>
</dbReference>
<feature type="chain" id="PRO_5015667053" evidence="7">
    <location>
        <begin position="28"/>
        <end position="308"/>
    </location>
</feature>
<comment type="subcellular location">
    <subcellularLocation>
        <location evidence="1">Cell envelope</location>
    </subcellularLocation>
</comment>
<dbReference type="Proteomes" id="UP000238589">
    <property type="component" value="Unassembled WGS sequence"/>
</dbReference>
<evidence type="ECO:0000256" key="1">
    <source>
        <dbReference type="ARBA" id="ARBA00004196"/>
    </source>
</evidence>
<dbReference type="EMBL" id="PVLQ01000063">
    <property type="protein sequence ID" value="PRD64557.1"/>
    <property type="molecule type" value="Genomic_DNA"/>
</dbReference>
<organism evidence="8 9">
    <name type="scientific">Malikia granosa</name>
    <dbReference type="NCBI Taxonomy" id="263067"/>
    <lineage>
        <taxon>Bacteria</taxon>
        <taxon>Pseudomonadati</taxon>
        <taxon>Pseudomonadota</taxon>
        <taxon>Betaproteobacteria</taxon>
        <taxon>Burkholderiales</taxon>
        <taxon>Comamonadaceae</taxon>
        <taxon>Malikia</taxon>
    </lineage>
</organism>
<dbReference type="GO" id="GO:0046872">
    <property type="term" value="F:metal ion binding"/>
    <property type="evidence" value="ECO:0007669"/>
    <property type="project" value="UniProtKB-KW"/>
</dbReference>
<dbReference type="AlphaFoldDB" id="A0A2S9K2D5"/>
<sequence length="308" mass="32346">MKPVFKSLRLAGVALALASGIAGPARAAEPVLSAVASFSILGDLVRQVGGERVAVEVLVGPGSDAHVYSPKPAQAKQVGQAPLVFSNGMGFDGWMARLLKSAGFKGRHVVASAGIQPIKGTADPHGHGHGHAAADPHVWQDVARVQTYVKNIAQGLCAADAAGCEGYRSNAAAYGQQLERLEQEIRQAWGAIPAEKKLVISSHDAFGYYASAYGVRFLAPQGVSTDSEASAQGVARLVRQIRQEKASALFVESISDPRLIEQIARETGLKASTAGLYSDSLAPQGEAASYLGMMRYNTRVMIAAIQGR</sequence>
<comment type="caution">
    <text evidence="8">The sequence shown here is derived from an EMBL/GenBank/DDBJ whole genome shotgun (WGS) entry which is preliminary data.</text>
</comment>
<reference evidence="8 9" key="1">
    <citation type="submission" date="2018-03" db="EMBL/GenBank/DDBJ databases">
        <title>Comparative genomics illustrates the genes involved in a hyperalkaliphilic mechanisms of Serpentinomonas isolated from highly-alkaline calcium-rich serpentinized springs.</title>
        <authorList>
            <person name="Suzuki S."/>
            <person name="Ishii S."/>
            <person name="Walworth N."/>
            <person name="Bird L."/>
            <person name="Kuenen J.G."/>
            <person name="Nealson K.H."/>
        </authorList>
    </citation>
    <scope>NUCLEOTIDE SEQUENCE [LARGE SCALE GENOMIC DNA]</scope>
    <source>
        <strain evidence="8 9">P1</strain>
    </source>
</reference>
<dbReference type="PANTHER" id="PTHR42953">
    <property type="entry name" value="HIGH-AFFINITY ZINC UPTAKE SYSTEM PROTEIN ZNUA-RELATED"/>
    <property type="match status" value="1"/>
</dbReference>
<proteinExistence type="inferred from homology"/>
<keyword evidence="4" id="KW-0479">Metal-binding</keyword>
<feature type="signal peptide" evidence="7">
    <location>
        <begin position="1"/>
        <end position="27"/>
    </location>
</feature>
<evidence type="ECO:0000256" key="3">
    <source>
        <dbReference type="ARBA" id="ARBA00022448"/>
    </source>
</evidence>
<dbReference type="GO" id="GO:0030001">
    <property type="term" value="P:metal ion transport"/>
    <property type="evidence" value="ECO:0007669"/>
    <property type="project" value="InterPro"/>
</dbReference>
<dbReference type="InterPro" id="IPR006128">
    <property type="entry name" value="Lipoprotein_PsaA-like"/>
</dbReference>
<evidence type="ECO:0000313" key="9">
    <source>
        <dbReference type="Proteomes" id="UP000238589"/>
    </source>
</evidence>
<dbReference type="InterPro" id="IPR006129">
    <property type="entry name" value="AdhesinB"/>
</dbReference>
<dbReference type="Pfam" id="PF01297">
    <property type="entry name" value="ZnuA"/>
    <property type="match status" value="1"/>
</dbReference>
<evidence type="ECO:0000256" key="5">
    <source>
        <dbReference type="ARBA" id="ARBA00022729"/>
    </source>
</evidence>
<evidence type="ECO:0000256" key="2">
    <source>
        <dbReference type="ARBA" id="ARBA00011028"/>
    </source>
</evidence>